<proteinExistence type="predicted"/>
<comment type="caution">
    <text evidence="2">The sequence shown here is derived from an EMBL/GenBank/DDBJ whole genome shotgun (WGS) entry which is preliminary data.</text>
</comment>
<name>A0A432XBT7_9GAMM</name>
<sequence length="161" mass="18726">MMDYISSYLRFIKLVMVLIGLYLFIAKQHLIATTIDHWLARKVFNCFGYLFGYTQLVVLTLGVFAMFIFPTNFQYVHRNQDVEGGTIYVYTADPGAMGTAYHYVYLQCTLPLNRYQLTYIAQLTWMRNFQIAVDNDDVVITDTNNPETVHRHPIPDYPCAL</sequence>
<keyword evidence="1" id="KW-0812">Transmembrane</keyword>
<dbReference type="AlphaFoldDB" id="A0A432XBT7"/>
<protein>
    <submittedName>
        <fullName evidence="2">Uncharacterized protein</fullName>
    </submittedName>
</protein>
<dbReference type="Proteomes" id="UP000286985">
    <property type="component" value="Unassembled WGS sequence"/>
</dbReference>
<keyword evidence="1" id="KW-1133">Transmembrane helix</keyword>
<keyword evidence="3" id="KW-1185">Reference proteome</keyword>
<feature type="transmembrane region" description="Helical" evidence="1">
    <location>
        <begin position="6"/>
        <end position="25"/>
    </location>
</feature>
<feature type="transmembrane region" description="Helical" evidence="1">
    <location>
        <begin position="46"/>
        <end position="69"/>
    </location>
</feature>
<dbReference type="EMBL" id="PIPU01000008">
    <property type="protein sequence ID" value="RUO46219.1"/>
    <property type="molecule type" value="Genomic_DNA"/>
</dbReference>
<organism evidence="2 3">
    <name type="scientific">Pseudidiomarina donghaiensis</name>
    <dbReference type="NCBI Taxonomy" id="519452"/>
    <lineage>
        <taxon>Bacteria</taxon>
        <taxon>Pseudomonadati</taxon>
        <taxon>Pseudomonadota</taxon>
        <taxon>Gammaproteobacteria</taxon>
        <taxon>Alteromonadales</taxon>
        <taxon>Idiomarinaceae</taxon>
        <taxon>Pseudidiomarina</taxon>
    </lineage>
</organism>
<evidence type="ECO:0000313" key="3">
    <source>
        <dbReference type="Proteomes" id="UP000286985"/>
    </source>
</evidence>
<evidence type="ECO:0000256" key="1">
    <source>
        <dbReference type="SAM" id="Phobius"/>
    </source>
</evidence>
<accession>A0A432XBT7</accession>
<reference evidence="3" key="1">
    <citation type="journal article" date="2018" name="Front. Microbiol.">
        <title>Genome-Based Analysis Reveals the Taxonomy and Diversity of the Family Idiomarinaceae.</title>
        <authorList>
            <person name="Liu Y."/>
            <person name="Lai Q."/>
            <person name="Shao Z."/>
        </authorList>
    </citation>
    <scope>NUCLEOTIDE SEQUENCE [LARGE SCALE GENOMIC DNA]</scope>
    <source>
        <strain evidence="3">908033</strain>
    </source>
</reference>
<keyword evidence="1" id="KW-0472">Membrane</keyword>
<gene>
    <name evidence="2" type="ORF">CWE24_11630</name>
</gene>
<evidence type="ECO:0000313" key="2">
    <source>
        <dbReference type="EMBL" id="RUO46219.1"/>
    </source>
</evidence>